<dbReference type="GO" id="GO:0030170">
    <property type="term" value="F:pyridoxal phosphate binding"/>
    <property type="evidence" value="ECO:0007669"/>
    <property type="project" value="InterPro"/>
</dbReference>
<reference evidence="3" key="1">
    <citation type="submission" date="2020-10" db="EMBL/GenBank/DDBJ databases">
        <authorList>
            <person name="Gilroy R."/>
        </authorList>
    </citation>
    <scope>NUCLEOTIDE SEQUENCE</scope>
    <source>
        <strain evidence="3">14700</strain>
    </source>
</reference>
<dbReference type="EMBL" id="JADIMF010000144">
    <property type="protein sequence ID" value="MBO8469819.1"/>
    <property type="molecule type" value="Genomic_DNA"/>
</dbReference>
<comment type="similarity">
    <text evidence="1">Belongs to the class-I pyridoxal-phosphate-dependent aminotransferase family.</text>
</comment>
<feature type="domain" description="Aminotransferase class I/classII large" evidence="2">
    <location>
        <begin position="54"/>
        <end position="241"/>
    </location>
</feature>
<evidence type="ECO:0000259" key="2">
    <source>
        <dbReference type="Pfam" id="PF00155"/>
    </source>
</evidence>
<comment type="caution">
    <text evidence="3">The sequence shown here is derived from an EMBL/GenBank/DDBJ whole genome shotgun (WGS) entry which is preliminary data.</text>
</comment>
<feature type="non-terminal residue" evidence="3">
    <location>
        <position position="258"/>
    </location>
</feature>
<name>A0A9D9NE10_9SPIO</name>
<reference evidence="3" key="2">
    <citation type="journal article" date="2021" name="PeerJ">
        <title>Extensive microbial diversity within the chicken gut microbiome revealed by metagenomics and culture.</title>
        <authorList>
            <person name="Gilroy R."/>
            <person name="Ravi A."/>
            <person name="Getino M."/>
            <person name="Pursley I."/>
            <person name="Horton D.L."/>
            <person name="Alikhan N.F."/>
            <person name="Baker D."/>
            <person name="Gharbi K."/>
            <person name="Hall N."/>
            <person name="Watson M."/>
            <person name="Adriaenssens E.M."/>
            <person name="Foster-Nyarko E."/>
            <person name="Jarju S."/>
            <person name="Secka A."/>
            <person name="Antonio M."/>
            <person name="Oren A."/>
            <person name="Chaudhuri R.R."/>
            <person name="La Ragione R."/>
            <person name="Hildebrand F."/>
            <person name="Pallen M.J."/>
        </authorList>
    </citation>
    <scope>NUCLEOTIDE SEQUENCE</scope>
    <source>
        <strain evidence="3">14700</strain>
    </source>
</reference>
<dbReference type="SUPFAM" id="SSF53383">
    <property type="entry name" value="PLP-dependent transferases"/>
    <property type="match status" value="1"/>
</dbReference>
<dbReference type="InterPro" id="IPR015421">
    <property type="entry name" value="PyrdxlP-dep_Trfase_major"/>
</dbReference>
<dbReference type="PANTHER" id="PTHR43510">
    <property type="entry name" value="AMINOTRANSFERASE FUNCTION, HYPOTHETICAL (EUROFUNG)"/>
    <property type="match status" value="1"/>
</dbReference>
<dbReference type="Proteomes" id="UP000810292">
    <property type="component" value="Unassembled WGS sequence"/>
</dbReference>
<dbReference type="InterPro" id="IPR004838">
    <property type="entry name" value="NHTrfase_class1_PyrdxlP-BS"/>
</dbReference>
<protein>
    <recommendedName>
        <fullName evidence="1">Aminotransferase</fullName>
        <ecNumber evidence="1">2.6.1.-</ecNumber>
    </recommendedName>
</protein>
<keyword evidence="1" id="KW-0808">Transferase</keyword>
<dbReference type="InterPro" id="IPR004839">
    <property type="entry name" value="Aminotransferase_I/II_large"/>
</dbReference>
<accession>A0A9D9NE10</accession>
<evidence type="ECO:0000313" key="4">
    <source>
        <dbReference type="Proteomes" id="UP000810292"/>
    </source>
</evidence>
<dbReference type="PROSITE" id="PS00105">
    <property type="entry name" value="AA_TRANSFER_CLASS_1"/>
    <property type="match status" value="1"/>
</dbReference>
<comment type="cofactor">
    <cofactor evidence="1">
        <name>pyridoxal 5'-phosphate</name>
        <dbReference type="ChEBI" id="CHEBI:597326"/>
    </cofactor>
</comment>
<evidence type="ECO:0000313" key="3">
    <source>
        <dbReference type="EMBL" id="MBO8469819.1"/>
    </source>
</evidence>
<dbReference type="Gene3D" id="3.40.640.10">
    <property type="entry name" value="Type I PLP-dependent aspartate aminotransferase-like (Major domain)"/>
    <property type="match status" value="1"/>
</dbReference>
<organism evidence="3 4">
    <name type="scientific">Candidatus Ornithospirochaeta stercoravium</name>
    <dbReference type="NCBI Taxonomy" id="2840897"/>
    <lineage>
        <taxon>Bacteria</taxon>
        <taxon>Pseudomonadati</taxon>
        <taxon>Spirochaetota</taxon>
        <taxon>Spirochaetia</taxon>
        <taxon>Spirochaetales</taxon>
        <taxon>Spirochaetaceae</taxon>
        <taxon>Spirochaetaceae incertae sedis</taxon>
        <taxon>Candidatus Ornithospirochaeta</taxon>
    </lineage>
</organism>
<gene>
    <name evidence="3" type="ORF">IAA72_08555</name>
</gene>
<dbReference type="GO" id="GO:0008483">
    <property type="term" value="F:transaminase activity"/>
    <property type="evidence" value="ECO:0007669"/>
    <property type="project" value="UniProtKB-KW"/>
</dbReference>
<sequence length="258" mass="28701">MNIKPFAVEEWMNAFETGARYNIAETCVDSISMDELFDLSGEDKEAFLSSFCARRLTYGDIMGSKMLKEGIARLYKTIMPEEIVPTHGAAGANHHVFCSLVSPGDHVVSIMPTYQQLYSIPESVGARVDIMHLRQENGYLPDLEELRSLVTADTKLICINNPNNPTGALMSSDMLRSIVEIARNAGAYILCDEVYRHLTQEDIWCESIVDIYEKGISVGSMSKVFSLAGLRMGWIATHDKDALAAFISHRDYDLISCG</sequence>
<dbReference type="InterPro" id="IPR015424">
    <property type="entry name" value="PyrdxlP-dep_Trfase"/>
</dbReference>
<dbReference type="CDD" id="cd00609">
    <property type="entry name" value="AAT_like"/>
    <property type="match status" value="1"/>
</dbReference>
<dbReference type="Pfam" id="PF00155">
    <property type="entry name" value="Aminotran_1_2"/>
    <property type="match status" value="1"/>
</dbReference>
<dbReference type="EC" id="2.6.1.-" evidence="1"/>
<evidence type="ECO:0000256" key="1">
    <source>
        <dbReference type="RuleBase" id="RU000481"/>
    </source>
</evidence>
<proteinExistence type="inferred from homology"/>
<dbReference type="AlphaFoldDB" id="A0A9D9NE10"/>
<dbReference type="PANTHER" id="PTHR43510:SF1">
    <property type="entry name" value="AMINOTRANSFERASE FUNCTION, HYPOTHETICAL (EUROFUNG)"/>
    <property type="match status" value="1"/>
</dbReference>
<keyword evidence="1 3" id="KW-0032">Aminotransferase</keyword>